<reference evidence="1 2" key="1">
    <citation type="journal article" date="2016" name="PLoS Pathog.">
        <title>Biosynthesis of antibiotic leucinostatins in bio-control fungus Purpureocillium lilacinum and their inhibition on phytophthora revealed by genome mining.</title>
        <authorList>
            <person name="Wang G."/>
            <person name="Liu Z."/>
            <person name="Lin R."/>
            <person name="Li E."/>
            <person name="Mao Z."/>
            <person name="Ling J."/>
            <person name="Yang Y."/>
            <person name="Yin W.B."/>
            <person name="Xie B."/>
        </authorList>
    </citation>
    <scope>NUCLEOTIDE SEQUENCE [LARGE SCALE GENOMIC DNA]</scope>
    <source>
        <strain evidence="1">170</strain>
    </source>
</reference>
<gene>
    <name evidence="1" type="ORF">VFPPC_02633</name>
</gene>
<dbReference type="Proteomes" id="UP000078397">
    <property type="component" value="Unassembled WGS sequence"/>
</dbReference>
<dbReference type="EMBL" id="LSBJ02000002">
    <property type="protein sequence ID" value="OAQ70103.2"/>
    <property type="molecule type" value="Genomic_DNA"/>
</dbReference>
<accession>A0A179FYH8</accession>
<dbReference type="KEGG" id="pchm:VFPPC_02633"/>
<keyword evidence="2" id="KW-1185">Reference proteome</keyword>
<dbReference type="GeneID" id="28846244"/>
<proteinExistence type="predicted"/>
<evidence type="ECO:0000313" key="1">
    <source>
        <dbReference type="EMBL" id="OAQ70103.2"/>
    </source>
</evidence>
<name>A0A179FYH8_METCM</name>
<sequence length="78" mass="8844">MRSSHGQLIGFDESLPLLHRFGYLPRTEGRSRSGLMAYGCVAFHSCSWQIQNATCGGKLDRRLFQLRPLSRNHRHSGS</sequence>
<protein>
    <submittedName>
        <fullName evidence="1">Uncharacterized protein</fullName>
    </submittedName>
</protein>
<dbReference type="RefSeq" id="XP_022284559.1">
    <property type="nucleotide sequence ID" value="XM_022428286.1"/>
</dbReference>
<comment type="caution">
    <text evidence="1">The sequence shown here is derived from an EMBL/GenBank/DDBJ whole genome shotgun (WGS) entry which is preliminary data.</text>
</comment>
<dbReference type="AlphaFoldDB" id="A0A179FYH8"/>
<organism evidence="1 2">
    <name type="scientific">Pochonia chlamydosporia 170</name>
    <dbReference type="NCBI Taxonomy" id="1380566"/>
    <lineage>
        <taxon>Eukaryota</taxon>
        <taxon>Fungi</taxon>
        <taxon>Dikarya</taxon>
        <taxon>Ascomycota</taxon>
        <taxon>Pezizomycotina</taxon>
        <taxon>Sordariomycetes</taxon>
        <taxon>Hypocreomycetidae</taxon>
        <taxon>Hypocreales</taxon>
        <taxon>Clavicipitaceae</taxon>
        <taxon>Pochonia</taxon>
    </lineage>
</organism>
<evidence type="ECO:0000313" key="2">
    <source>
        <dbReference type="Proteomes" id="UP000078397"/>
    </source>
</evidence>